<sequence length="107" mass="12247">MLCKATILSHINEVIHISISILGYINIAYGQLAIIKDVDGYTNVRELPNIDSKIIYKLTESEVFIFELPEENKDSNWIPVFISKNKYSLGNSKSLNYLEGFIHKSRL</sequence>
<dbReference type="Proteomes" id="UP001497416">
    <property type="component" value="Unassembled WGS sequence"/>
</dbReference>
<keyword evidence="2" id="KW-1185">Reference proteome</keyword>
<evidence type="ECO:0008006" key="3">
    <source>
        <dbReference type="Google" id="ProtNLM"/>
    </source>
</evidence>
<evidence type="ECO:0000313" key="1">
    <source>
        <dbReference type="EMBL" id="CAL2092730.1"/>
    </source>
</evidence>
<proteinExistence type="predicted"/>
<organism evidence="1 2">
    <name type="scientific">Tenacibaculum platacis</name>
    <dbReference type="NCBI Taxonomy" id="3137852"/>
    <lineage>
        <taxon>Bacteria</taxon>
        <taxon>Pseudomonadati</taxon>
        <taxon>Bacteroidota</taxon>
        <taxon>Flavobacteriia</taxon>
        <taxon>Flavobacteriales</taxon>
        <taxon>Flavobacteriaceae</taxon>
        <taxon>Tenacibaculum</taxon>
    </lineage>
</organism>
<evidence type="ECO:0000313" key="2">
    <source>
        <dbReference type="Proteomes" id="UP001497416"/>
    </source>
</evidence>
<reference evidence="1 2" key="1">
    <citation type="submission" date="2024-05" db="EMBL/GenBank/DDBJ databases">
        <authorList>
            <person name="Duchaud E."/>
        </authorList>
    </citation>
    <scope>NUCLEOTIDE SEQUENCE [LARGE SCALE GENOMIC DNA]</scope>
    <source>
        <strain evidence="1">Ena-SAMPLE-TAB-13-05-2024-13:56:06:370-140302</strain>
    </source>
</reference>
<gene>
    <name evidence="1" type="ORF">T190607A01A_50059</name>
</gene>
<dbReference type="RefSeq" id="WP_348713424.1">
    <property type="nucleotide sequence ID" value="NZ_CAXIXW010000011.1"/>
</dbReference>
<name>A0ABM9P5N7_9FLAO</name>
<accession>A0ABM9P5N7</accession>
<protein>
    <recommendedName>
        <fullName evidence="3">SH3 domain-containing protein</fullName>
    </recommendedName>
</protein>
<dbReference type="EMBL" id="CAXIXY010000007">
    <property type="protein sequence ID" value="CAL2092730.1"/>
    <property type="molecule type" value="Genomic_DNA"/>
</dbReference>
<comment type="caution">
    <text evidence="1">The sequence shown here is derived from an EMBL/GenBank/DDBJ whole genome shotgun (WGS) entry which is preliminary data.</text>
</comment>